<evidence type="ECO:0000256" key="2">
    <source>
        <dbReference type="ARBA" id="ARBA00022670"/>
    </source>
</evidence>
<dbReference type="InterPro" id="IPR015500">
    <property type="entry name" value="Peptidase_S8_subtilisin-rel"/>
</dbReference>
<dbReference type="InterPro" id="IPR036852">
    <property type="entry name" value="Peptidase_S8/S53_dom_sf"/>
</dbReference>
<feature type="active site" description="Charge relay system" evidence="5">
    <location>
        <position position="220"/>
    </location>
</feature>
<evidence type="ECO:0000256" key="4">
    <source>
        <dbReference type="ARBA" id="ARBA00022825"/>
    </source>
</evidence>
<dbReference type="EMBL" id="JAFBCL010000001">
    <property type="protein sequence ID" value="MBM7815187.1"/>
    <property type="molecule type" value="Genomic_DNA"/>
</dbReference>
<keyword evidence="4 5" id="KW-0720">Serine protease</keyword>
<dbReference type="Pfam" id="PF00082">
    <property type="entry name" value="Peptidase_S8"/>
    <property type="match status" value="1"/>
</dbReference>
<dbReference type="PROSITE" id="PS51892">
    <property type="entry name" value="SUBTILASE"/>
    <property type="match status" value="1"/>
</dbReference>
<feature type="chain" id="PRO_5045088010" description="Peptidase S8/S53 domain-containing protein" evidence="7">
    <location>
        <begin position="23"/>
        <end position="1099"/>
    </location>
</feature>
<dbReference type="InterPro" id="IPR023828">
    <property type="entry name" value="Peptidase_S8_Ser-AS"/>
</dbReference>
<keyword evidence="3 5" id="KW-0378">Hydrolase</keyword>
<dbReference type="PROSITE" id="PS00136">
    <property type="entry name" value="SUBTILASE_ASP"/>
    <property type="match status" value="1"/>
</dbReference>
<dbReference type="SUPFAM" id="SSF52743">
    <property type="entry name" value="Subtilisin-like"/>
    <property type="match status" value="1"/>
</dbReference>
<evidence type="ECO:0000256" key="1">
    <source>
        <dbReference type="ARBA" id="ARBA00011073"/>
    </source>
</evidence>
<protein>
    <recommendedName>
        <fullName evidence="8">Peptidase S8/S53 domain-containing protein</fullName>
    </recommendedName>
</protein>
<dbReference type="InterPro" id="IPR022398">
    <property type="entry name" value="Peptidase_S8_His-AS"/>
</dbReference>
<dbReference type="PROSITE" id="PS00137">
    <property type="entry name" value="SUBTILASE_HIS"/>
    <property type="match status" value="1"/>
</dbReference>
<dbReference type="PANTHER" id="PTHR43806">
    <property type="entry name" value="PEPTIDASE S8"/>
    <property type="match status" value="1"/>
</dbReference>
<feature type="active site" description="Charge relay system" evidence="5">
    <location>
        <position position="418"/>
    </location>
</feature>
<dbReference type="Gene3D" id="3.40.50.200">
    <property type="entry name" value="Peptidase S8/S53 domain"/>
    <property type="match status" value="1"/>
</dbReference>
<comment type="caution">
    <text evidence="9">The sequence shown here is derived from an EMBL/GenBank/DDBJ whole genome shotgun (WGS) entry which is preliminary data.</text>
</comment>
<accession>A0ABS2SFZ6</accession>
<proteinExistence type="inferred from homology"/>
<organism evidence="9 10">
    <name type="scientific">Saccharothrix algeriensis</name>
    <dbReference type="NCBI Taxonomy" id="173560"/>
    <lineage>
        <taxon>Bacteria</taxon>
        <taxon>Bacillati</taxon>
        <taxon>Actinomycetota</taxon>
        <taxon>Actinomycetes</taxon>
        <taxon>Pseudonocardiales</taxon>
        <taxon>Pseudonocardiaceae</taxon>
        <taxon>Saccharothrix</taxon>
    </lineage>
</organism>
<feature type="active site" description="Charge relay system" evidence="5">
    <location>
        <position position="252"/>
    </location>
</feature>
<reference evidence="9 10" key="1">
    <citation type="submission" date="2021-01" db="EMBL/GenBank/DDBJ databases">
        <title>Sequencing the genomes of 1000 actinobacteria strains.</title>
        <authorList>
            <person name="Klenk H.-P."/>
        </authorList>
    </citation>
    <scope>NUCLEOTIDE SEQUENCE [LARGE SCALE GENOMIC DNA]</scope>
    <source>
        <strain evidence="9 10">DSM 44581</strain>
    </source>
</reference>
<evidence type="ECO:0000259" key="8">
    <source>
        <dbReference type="Pfam" id="PF00082"/>
    </source>
</evidence>
<sequence>MFPLLPALSVVVSSVVALPAGAPARAAPAAEPAPDASVRAVRLVTGDRVLVSGDGRRVSVDASRSRPGARFLVREVDGHRHVIPTDALPLLAEGRLDPRLFDVTALVADGYDRRPDLPLLLTHPEGATAARAALDGTGLVVTAVSPAARAVAVRQDGETAVSSWRSLVTDGGRALRPGVEKVWLDGTVKVSLDVSVPRVGAPAAWAAGYRGAGVAVGIIDSGVDDTHPDLAGKVVERVDFTPEADDVDHNGHGTHVASIAVGTGAAQGGRHTGVAPDARLYVAKVCKRNGTCQESAVLQAVDWMAARGVEVVNMSLGGAPSPHLDPLEAAVEAHPGTLFVVAAGNESDVTGSPATAPSALAVGAVDDADEPAPFGNRGTLPEELAVKPEIGAPGVRIVAARAAGSAGAGDYAEHSGTSMAAPHVAGAAALLAQRHPDWSPARIKQALVGSAGASARNWFATGAGRLDAGRAIGQEVVAEPAAVSFGLQRFPHDTAVRRAVTYRNDGPAPLSLDLRLDALDSAGRPLPAGFLTVDRPVVTVPAGGTATATVTMDPAVAAPVGADLGGVLSATAAGVSLRTPLAVRLEPRMHTLTIRTIGWDGNPTENASTYFVSQDDGSGGRPVRHPGGVATLRLPEGRYAFDTLMYGGTWPTGTESMLVAPRVIMDRDRSVTVDVRTSKPLSVTPPRPDSAQTIAQIGFNYRVKSGEWYLGDTLLGTTFDRLLAGQVGPDDPDGAVTGNAGAGFLRRNEDGTTRNSPYAYNLGWYSRPGAFFDGFDRTFTAEDLAVTEARYAATTPGERASVYTGYKTSRDVHSAWLGFRGEFDLPFTRTEHYAASGDVQYDKTLRTETGAGAGHHSREPFTAMTPGRTTKEVWHLGVLGPAFRAYPPGTWDGPQVAMSRKGDRLSLVPSLATDSRTHTGLQYIPTSTATLTRDGVVVARNARGTQLHVDVPPGAATYRFTATRDMPDQDIVSKSITAQWTFRSGHVDGGVERNLPLSAIRFTPPLDVHQRAPAGRPFAVPFTVQRQPGSSVGATREFDLRVSFDDGATWVKPAFVRAGDSGTALVANPPAGGFVSLRASAEDAAGNRVEQTILRAYRT</sequence>
<comment type="similarity">
    <text evidence="1 5 6">Belongs to the peptidase S8 family.</text>
</comment>
<dbReference type="InterPro" id="IPR023827">
    <property type="entry name" value="Peptidase_S8_Asp-AS"/>
</dbReference>
<keyword evidence="2 5" id="KW-0645">Protease</keyword>
<evidence type="ECO:0000256" key="3">
    <source>
        <dbReference type="ARBA" id="ARBA00022801"/>
    </source>
</evidence>
<dbReference type="PROSITE" id="PS00138">
    <property type="entry name" value="SUBTILASE_SER"/>
    <property type="match status" value="1"/>
</dbReference>
<dbReference type="InterPro" id="IPR050131">
    <property type="entry name" value="Peptidase_S8_subtilisin-like"/>
</dbReference>
<evidence type="ECO:0000256" key="6">
    <source>
        <dbReference type="RuleBase" id="RU003355"/>
    </source>
</evidence>
<feature type="signal peptide" evidence="7">
    <location>
        <begin position="1"/>
        <end position="22"/>
    </location>
</feature>
<dbReference type="Proteomes" id="UP001195724">
    <property type="component" value="Unassembled WGS sequence"/>
</dbReference>
<evidence type="ECO:0000256" key="7">
    <source>
        <dbReference type="SAM" id="SignalP"/>
    </source>
</evidence>
<gene>
    <name evidence="9" type="ORF">JOE68_006052</name>
</gene>
<dbReference type="PRINTS" id="PR00723">
    <property type="entry name" value="SUBTILISIN"/>
</dbReference>
<evidence type="ECO:0000256" key="5">
    <source>
        <dbReference type="PROSITE-ProRule" id="PRU01240"/>
    </source>
</evidence>
<evidence type="ECO:0000313" key="9">
    <source>
        <dbReference type="EMBL" id="MBM7815187.1"/>
    </source>
</evidence>
<evidence type="ECO:0000313" key="10">
    <source>
        <dbReference type="Proteomes" id="UP001195724"/>
    </source>
</evidence>
<feature type="domain" description="Peptidase S8/S53" evidence="8">
    <location>
        <begin position="211"/>
        <end position="462"/>
    </location>
</feature>
<dbReference type="PANTHER" id="PTHR43806:SF65">
    <property type="entry name" value="SERINE PROTEASE APRX"/>
    <property type="match status" value="1"/>
</dbReference>
<dbReference type="InterPro" id="IPR000209">
    <property type="entry name" value="Peptidase_S8/S53_dom"/>
</dbReference>
<keyword evidence="10" id="KW-1185">Reference proteome</keyword>
<keyword evidence="7" id="KW-0732">Signal</keyword>
<name>A0ABS2SFZ6_9PSEU</name>
<dbReference type="RefSeq" id="WP_204845738.1">
    <property type="nucleotide sequence ID" value="NZ_JAFBCL010000001.1"/>
</dbReference>